<dbReference type="GO" id="GO:0006357">
    <property type="term" value="P:regulation of transcription by RNA polymerase II"/>
    <property type="evidence" value="ECO:0007669"/>
    <property type="project" value="TreeGrafter"/>
</dbReference>
<dbReference type="AlphaFoldDB" id="A0A4Z2GM97"/>
<feature type="region of interest" description="Disordered" evidence="3">
    <location>
        <begin position="1"/>
        <end position="60"/>
    </location>
</feature>
<dbReference type="GO" id="GO:0071222">
    <property type="term" value="P:cellular response to lipopolysaccharide"/>
    <property type="evidence" value="ECO:0007669"/>
    <property type="project" value="TreeGrafter"/>
</dbReference>
<evidence type="ECO:0000256" key="2">
    <source>
        <dbReference type="SAM" id="Coils"/>
    </source>
</evidence>
<reference evidence="4 5" key="1">
    <citation type="submission" date="2019-03" db="EMBL/GenBank/DDBJ databases">
        <title>First draft genome of Liparis tanakae, snailfish: a comprehensive survey of snailfish specific genes.</title>
        <authorList>
            <person name="Kim W."/>
            <person name="Song I."/>
            <person name="Jeong J.-H."/>
            <person name="Kim D."/>
            <person name="Kim S."/>
            <person name="Ryu S."/>
            <person name="Song J.Y."/>
            <person name="Lee S.K."/>
        </authorList>
    </citation>
    <scope>NUCLEOTIDE SEQUENCE [LARGE SCALE GENOMIC DNA]</scope>
    <source>
        <tissue evidence="4">Muscle</tissue>
    </source>
</reference>
<dbReference type="PANTHER" id="PTHR31882">
    <property type="entry name" value="TNFAIP3-INTERACTING PROTEIN COILED COIL FAMILY MEMBER"/>
    <property type="match status" value="1"/>
</dbReference>
<name>A0A4Z2GM97_9TELE</name>
<keyword evidence="1 2" id="KW-0175">Coiled coil</keyword>
<organism evidence="4 5">
    <name type="scientific">Liparis tanakae</name>
    <name type="common">Tanaka's snailfish</name>
    <dbReference type="NCBI Taxonomy" id="230148"/>
    <lineage>
        <taxon>Eukaryota</taxon>
        <taxon>Metazoa</taxon>
        <taxon>Chordata</taxon>
        <taxon>Craniata</taxon>
        <taxon>Vertebrata</taxon>
        <taxon>Euteleostomi</taxon>
        <taxon>Actinopterygii</taxon>
        <taxon>Neopterygii</taxon>
        <taxon>Teleostei</taxon>
        <taxon>Neoteleostei</taxon>
        <taxon>Acanthomorphata</taxon>
        <taxon>Eupercaria</taxon>
        <taxon>Perciformes</taxon>
        <taxon>Cottioidei</taxon>
        <taxon>Cottales</taxon>
        <taxon>Liparidae</taxon>
        <taxon>Liparis</taxon>
    </lineage>
</organism>
<dbReference type="OrthoDB" id="5969558at2759"/>
<sequence>MSQRGEKMDRPPVERPQTSDNRQTHRLYPSLPSTDRSQVCAAADPSRGGSHPDTRIQSNSDVRMEAQILLLEEQRQELLSINEKWAKEYRTMVRYYKERVQGLKASLQHIHTEEEKEEEGGGTSAALCKKVAEGQNGDRLLKVEKEAEELRAQTGTLTRRGQRQREEIRRLNRALADALQTPRPLGVSADTLQDVWKHQAEVYKEDFLKERSDRVTLKEKYLEQEKKFRKVQSQLLWTPTTPRPTLKDRAACDDEP</sequence>
<feature type="compositionally biased region" description="Basic and acidic residues" evidence="3">
    <location>
        <begin position="1"/>
        <end position="13"/>
    </location>
</feature>
<accession>A0A4Z2GM97</accession>
<dbReference type="EMBL" id="SRLO01000506">
    <property type="protein sequence ID" value="TNN53782.1"/>
    <property type="molecule type" value="Genomic_DNA"/>
</dbReference>
<feature type="coiled-coil region" evidence="2">
    <location>
        <begin position="140"/>
        <end position="181"/>
    </location>
</feature>
<evidence type="ECO:0000313" key="4">
    <source>
        <dbReference type="EMBL" id="TNN53782.1"/>
    </source>
</evidence>
<dbReference type="PANTHER" id="PTHR31882:SF2">
    <property type="entry name" value="TNFAIP3-INTERACTING PROTEIN 3"/>
    <property type="match status" value="1"/>
</dbReference>
<protein>
    <submittedName>
        <fullName evidence="4">TNFAIP3-interacting protein 1</fullName>
    </submittedName>
</protein>
<evidence type="ECO:0000313" key="5">
    <source>
        <dbReference type="Proteomes" id="UP000314294"/>
    </source>
</evidence>
<dbReference type="Proteomes" id="UP000314294">
    <property type="component" value="Unassembled WGS sequence"/>
</dbReference>
<dbReference type="Gene3D" id="1.20.5.990">
    <property type="entry name" value="Nemo cc2-lz domain - 1d5 darpin complex"/>
    <property type="match status" value="1"/>
</dbReference>
<gene>
    <name evidence="4" type="primary">TNIP1_0</name>
    <name evidence="4" type="ORF">EYF80_036039</name>
</gene>
<proteinExistence type="predicted"/>
<dbReference type="GO" id="GO:0005737">
    <property type="term" value="C:cytoplasm"/>
    <property type="evidence" value="ECO:0007669"/>
    <property type="project" value="UniProtKB-ARBA"/>
</dbReference>
<evidence type="ECO:0000256" key="1">
    <source>
        <dbReference type="ARBA" id="ARBA00023054"/>
    </source>
</evidence>
<comment type="caution">
    <text evidence="4">The sequence shown here is derived from an EMBL/GenBank/DDBJ whole genome shotgun (WGS) entry which is preliminary data.</text>
</comment>
<dbReference type="GO" id="GO:0043122">
    <property type="term" value="P:regulation of canonical NF-kappaB signal transduction"/>
    <property type="evidence" value="ECO:0007669"/>
    <property type="project" value="UniProtKB-ARBA"/>
</dbReference>
<keyword evidence="5" id="KW-1185">Reference proteome</keyword>
<evidence type="ECO:0000256" key="3">
    <source>
        <dbReference type="SAM" id="MobiDB-lite"/>
    </source>
</evidence>